<evidence type="ECO:0000313" key="4">
    <source>
        <dbReference type="Proteomes" id="UP000069940"/>
    </source>
</evidence>
<reference evidence="3" key="2">
    <citation type="submission" date="2025-05" db="UniProtKB">
        <authorList>
            <consortium name="EnsemblMetazoa"/>
        </authorList>
    </citation>
    <scope>IDENTIFICATION</scope>
    <source>
        <strain evidence="3">Foshan</strain>
    </source>
</reference>
<dbReference type="RefSeq" id="XP_062717315.1">
    <property type="nucleotide sequence ID" value="XM_062861331.1"/>
</dbReference>
<name>A0ABM1YL82_AEDAL</name>
<dbReference type="EnsemblMetazoa" id="AALFPA23_010188.R14174">
    <property type="protein sequence ID" value="AALFPA23_010188.P14174"/>
    <property type="gene ID" value="AALFPA23_010188"/>
</dbReference>
<feature type="domain" description="CCHC-type" evidence="2">
    <location>
        <begin position="240"/>
        <end position="253"/>
    </location>
</feature>
<keyword evidence="4" id="KW-1185">Reference proteome</keyword>
<dbReference type="PANTHER" id="PTHR33198:SF19">
    <property type="entry name" value="CCHC-TYPE DOMAIN-CONTAINING PROTEIN"/>
    <property type="match status" value="1"/>
</dbReference>
<proteinExistence type="predicted"/>
<keyword evidence="1" id="KW-0863">Zinc-finger</keyword>
<keyword evidence="1" id="KW-0862">Zinc</keyword>
<evidence type="ECO:0000256" key="1">
    <source>
        <dbReference type="PROSITE-ProRule" id="PRU00047"/>
    </source>
</evidence>
<dbReference type="InterPro" id="IPR036875">
    <property type="entry name" value="Znf_CCHC_sf"/>
</dbReference>
<reference evidence="4" key="1">
    <citation type="journal article" date="2015" name="Proc. Natl. Acad. Sci. U.S.A.">
        <title>Genome sequence of the Asian Tiger mosquito, Aedes albopictus, reveals insights into its biology, genetics, and evolution.</title>
        <authorList>
            <person name="Chen X.G."/>
            <person name="Jiang X."/>
            <person name="Gu J."/>
            <person name="Xu M."/>
            <person name="Wu Y."/>
            <person name="Deng Y."/>
            <person name="Zhang C."/>
            <person name="Bonizzoni M."/>
            <person name="Dermauw W."/>
            <person name="Vontas J."/>
            <person name="Armbruster P."/>
            <person name="Huang X."/>
            <person name="Yang Y."/>
            <person name="Zhang H."/>
            <person name="He W."/>
            <person name="Peng H."/>
            <person name="Liu Y."/>
            <person name="Wu K."/>
            <person name="Chen J."/>
            <person name="Lirakis M."/>
            <person name="Topalis P."/>
            <person name="Van Leeuwen T."/>
            <person name="Hall A.B."/>
            <person name="Jiang X."/>
            <person name="Thorpe C."/>
            <person name="Mueller R.L."/>
            <person name="Sun C."/>
            <person name="Waterhouse R.M."/>
            <person name="Yan G."/>
            <person name="Tu Z.J."/>
            <person name="Fang X."/>
            <person name="James A.A."/>
        </authorList>
    </citation>
    <scope>NUCLEOTIDE SEQUENCE [LARGE SCALE GENOMIC DNA]</scope>
    <source>
        <strain evidence="4">Foshan</strain>
    </source>
</reference>
<protein>
    <recommendedName>
        <fullName evidence="2">CCHC-type domain-containing protein</fullName>
    </recommendedName>
</protein>
<sequence length="312" mass="36659">MALIGSVEPYVPNTSFSNYVEHFEYFFSANNLAEDKKKDLFMNLCGMTVFNELKLLYPATDLKTLSYADITKKLKERFDRVESEVVLRYKFRCRMQSPTESGENYILAVKLLAEQCDFGEFRDSAIRDQLIYGIYDKDLQRQLLNEDNLLLKTAEKLIKNRDLVSARAMAINPDNVNSVRFRLGRRDTRYERRFDAYNRSDRSRSRNRDRYARNEERTYHGRSDVARRFPGKGRYANFTCFFCNQKGHVQKNCYRFKNSQKTTVNFVKESDQDTDSENVHDYFKRLRVEYDTENESADIVGEPSDLGSQGAD</sequence>
<dbReference type="PROSITE" id="PS50158">
    <property type="entry name" value="ZF_CCHC"/>
    <property type="match status" value="1"/>
</dbReference>
<dbReference type="Proteomes" id="UP000069940">
    <property type="component" value="Unassembled WGS sequence"/>
</dbReference>
<organism evidence="3 4">
    <name type="scientific">Aedes albopictus</name>
    <name type="common">Asian tiger mosquito</name>
    <name type="synonym">Stegomyia albopicta</name>
    <dbReference type="NCBI Taxonomy" id="7160"/>
    <lineage>
        <taxon>Eukaryota</taxon>
        <taxon>Metazoa</taxon>
        <taxon>Ecdysozoa</taxon>
        <taxon>Arthropoda</taxon>
        <taxon>Hexapoda</taxon>
        <taxon>Insecta</taxon>
        <taxon>Pterygota</taxon>
        <taxon>Neoptera</taxon>
        <taxon>Endopterygota</taxon>
        <taxon>Diptera</taxon>
        <taxon>Nematocera</taxon>
        <taxon>Culicoidea</taxon>
        <taxon>Culicidae</taxon>
        <taxon>Culicinae</taxon>
        <taxon>Aedini</taxon>
        <taxon>Aedes</taxon>
        <taxon>Stegomyia</taxon>
    </lineage>
</organism>
<dbReference type="SUPFAM" id="SSF57756">
    <property type="entry name" value="Retrovirus zinc finger-like domains"/>
    <property type="match status" value="1"/>
</dbReference>
<accession>A0ABM1YL82</accession>
<dbReference type="PANTHER" id="PTHR33198">
    <property type="entry name" value="ANK_REP_REGION DOMAIN-CONTAINING PROTEIN-RELATED"/>
    <property type="match status" value="1"/>
</dbReference>
<keyword evidence="1" id="KW-0479">Metal-binding</keyword>
<evidence type="ECO:0000259" key="2">
    <source>
        <dbReference type="PROSITE" id="PS50158"/>
    </source>
</evidence>
<dbReference type="InterPro" id="IPR001878">
    <property type="entry name" value="Znf_CCHC"/>
</dbReference>
<dbReference type="GeneID" id="134292268"/>
<evidence type="ECO:0000313" key="3">
    <source>
        <dbReference type="EnsemblMetazoa" id="AALFPA23_010188.P14174"/>
    </source>
</evidence>